<keyword evidence="1" id="KW-1133">Transmembrane helix</keyword>
<gene>
    <name evidence="2" type="ORF">L195_g000752</name>
</gene>
<keyword evidence="1" id="KW-0472">Membrane</keyword>
<keyword evidence="1" id="KW-0812">Transmembrane</keyword>
<evidence type="ECO:0000313" key="3">
    <source>
        <dbReference type="Proteomes" id="UP000236291"/>
    </source>
</evidence>
<accession>A0A2K3NMR8</accession>
<name>A0A2K3NMR8_TRIPR</name>
<dbReference type="EMBL" id="ASHM01000279">
    <property type="protein sequence ID" value="PNY04334.1"/>
    <property type="molecule type" value="Genomic_DNA"/>
</dbReference>
<organism evidence="2 3">
    <name type="scientific">Trifolium pratense</name>
    <name type="common">Red clover</name>
    <dbReference type="NCBI Taxonomy" id="57577"/>
    <lineage>
        <taxon>Eukaryota</taxon>
        <taxon>Viridiplantae</taxon>
        <taxon>Streptophyta</taxon>
        <taxon>Embryophyta</taxon>
        <taxon>Tracheophyta</taxon>
        <taxon>Spermatophyta</taxon>
        <taxon>Magnoliopsida</taxon>
        <taxon>eudicotyledons</taxon>
        <taxon>Gunneridae</taxon>
        <taxon>Pentapetalae</taxon>
        <taxon>rosids</taxon>
        <taxon>fabids</taxon>
        <taxon>Fabales</taxon>
        <taxon>Fabaceae</taxon>
        <taxon>Papilionoideae</taxon>
        <taxon>50 kb inversion clade</taxon>
        <taxon>NPAAA clade</taxon>
        <taxon>Hologalegina</taxon>
        <taxon>IRL clade</taxon>
        <taxon>Trifolieae</taxon>
        <taxon>Trifolium</taxon>
    </lineage>
</organism>
<sequence length="93" mass="10494">MNDVASVMVNSRINTSKLEKQLTIILRSFLLMLIGLCMMIDAPIVVDLVEVGEASGGGANELRFLMLMKMDMEMSLMRMKIIWRMIMNIPNGN</sequence>
<dbReference type="Proteomes" id="UP000236291">
    <property type="component" value="Unassembled WGS sequence"/>
</dbReference>
<proteinExistence type="predicted"/>
<reference evidence="2 3" key="1">
    <citation type="journal article" date="2014" name="Am. J. Bot.">
        <title>Genome assembly and annotation for red clover (Trifolium pratense; Fabaceae).</title>
        <authorList>
            <person name="Istvanek J."/>
            <person name="Jaros M."/>
            <person name="Krenek A."/>
            <person name="Repkova J."/>
        </authorList>
    </citation>
    <scope>NUCLEOTIDE SEQUENCE [LARGE SCALE GENOMIC DNA]</scope>
    <source>
        <strain evidence="3">cv. Tatra</strain>
        <tissue evidence="2">Young leaves</tissue>
    </source>
</reference>
<protein>
    <submittedName>
        <fullName evidence="2">Uncharacterized protein</fullName>
    </submittedName>
</protein>
<feature type="transmembrane region" description="Helical" evidence="1">
    <location>
        <begin position="24"/>
        <end position="46"/>
    </location>
</feature>
<comment type="caution">
    <text evidence="2">The sequence shown here is derived from an EMBL/GenBank/DDBJ whole genome shotgun (WGS) entry which is preliminary data.</text>
</comment>
<dbReference type="AlphaFoldDB" id="A0A2K3NMR8"/>
<evidence type="ECO:0000313" key="2">
    <source>
        <dbReference type="EMBL" id="PNY04334.1"/>
    </source>
</evidence>
<reference evidence="2 3" key="2">
    <citation type="journal article" date="2017" name="Front. Plant Sci.">
        <title>Gene Classification and Mining of Molecular Markers Useful in Red Clover (Trifolium pratense) Breeding.</title>
        <authorList>
            <person name="Istvanek J."/>
            <person name="Dluhosova J."/>
            <person name="Dluhos P."/>
            <person name="Patkova L."/>
            <person name="Nedelnik J."/>
            <person name="Repkova J."/>
        </authorList>
    </citation>
    <scope>NUCLEOTIDE SEQUENCE [LARGE SCALE GENOMIC DNA]</scope>
    <source>
        <strain evidence="3">cv. Tatra</strain>
        <tissue evidence="2">Young leaves</tissue>
    </source>
</reference>
<evidence type="ECO:0000256" key="1">
    <source>
        <dbReference type="SAM" id="Phobius"/>
    </source>
</evidence>